<proteinExistence type="predicted"/>
<dbReference type="Proteomes" id="UP000316621">
    <property type="component" value="Chromosome 10"/>
</dbReference>
<reference evidence="1 2" key="1">
    <citation type="journal article" date="2018" name="Science">
        <title>The opium poppy genome and morphinan production.</title>
        <authorList>
            <person name="Guo L."/>
            <person name="Winzer T."/>
            <person name="Yang X."/>
            <person name="Li Y."/>
            <person name="Ning Z."/>
            <person name="He Z."/>
            <person name="Teodor R."/>
            <person name="Lu Y."/>
            <person name="Bowser T.A."/>
            <person name="Graham I.A."/>
            <person name="Ye K."/>
        </authorList>
    </citation>
    <scope>NUCLEOTIDE SEQUENCE [LARGE SCALE GENOMIC DNA]</scope>
    <source>
        <strain evidence="2">cv. HN1</strain>
        <tissue evidence="1">Leaves</tissue>
    </source>
</reference>
<keyword evidence="2" id="KW-1185">Reference proteome</keyword>
<name>A0A4Y7L228_PAPSO</name>
<accession>A0A4Y7L228</accession>
<organism evidence="1 2">
    <name type="scientific">Papaver somniferum</name>
    <name type="common">Opium poppy</name>
    <dbReference type="NCBI Taxonomy" id="3469"/>
    <lineage>
        <taxon>Eukaryota</taxon>
        <taxon>Viridiplantae</taxon>
        <taxon>Streptophyta</taxon>
        <taxon>Embryophyta</taxon>
        <taxon>Tracheophyta</taxon>
        <taxon>Spermatophyta</taxon>
        <taxon>Magnoliopsida</taxon>
        <taxon>Ranunculales</taxon>
        <taxon>Papaveraceae</taxon>
        <taxon>Papaveroideae</taxon>
        <taxon>Papaver</taxon>
    </lineage>
</organism>
<evidence type="ECO:0000313" key="1">
    <source>
        <dbReference type="EMBL" id="RZC79604.1"/>
    </source>
</evidence>
<protein>
    <submittedName>
        <fullName evidence="1">Uncharacterized protein</fullName>
    </submittedName>
</protein>
<evidence type="ECO:0000313" key="2">
    <source>
        <dbReference type="Proteomes" id="UP000316621"/>
    </source>
</evidence>
<gene>
    <name evidence="1" type="ORF">C5167_042180</name>
</gene>
<dbReference type="Gramene" id="RZC79604">
    <property type="protein sequence ID" value="RZC79604"/>
    <property type="gene ID" value="C5167_042180"/>
</dbReference>
<dbReference type="EMBL" id="CM010724">
    <property type="protein sequence ID" value="RZC79604.1"/>
    <property type="molecule type" value="Genomic_DNA"/>
</dbReference>
<sequence>MEMPLVAYSKSLLCSIASVGCKVSSASSVPEVQLPYHVVVLEMLAINAVASAGFIGLSGDENRGLVQGTFSLTGFRAI</sequence>
<dbReference type="AlphaFoldDB" id="A0A4Y7L228"/>